<keyword evidence="3" id="KW-1185">Reference proteome</keyword>
<feature type="chain" id="PRO_5045270203" description="Lysyl endopeptidase" evidence="1">
    <location>
        <begin position="21"/>
        <end position="652"/>
    </location>
</feature>
<evidence type="ECO:0000256" key="1">
    <source>
        <dbReference type="SAM" id="SignalP"/>
    </source>
</evidence>
<keyword evidence="1" id="KW-0732">Signal</keyword>
<dbReference type="RefSeq" id="WP_277458481.1">
    <property type="nucleotide sequence ID" value="NZ_CP104311.1"/>
</dbReference>
<protein>
    <recommendedName>
        <fullName evidence="4">Lysyl endopeptidase</fullName>
    </recommendedName>
</protein>
<dbReference type="Proteomes" id="UP001359308">
    <property type="component" value="Chromosome"/>
</dbReference>
<evidence type="ECO:0000313" key="2">
    <source>
        <dbReference type="EMBL" id="WWF01871.1"/>
    </source>
</evidence>
<dbReference type="Pfam" id="PF13365">
    <property type="entry name" value="Trypsin_2"/>
    <property type="match status" value="1"/>
</dbReference>
<evidence type="ECO:0008006" key="4">
    <source>
        <dbReference type="Google" id="ProtNLM"/>
    </source>
</evidence>
<dbReference type="PANTHER" id="PTHR36234">
    <property type="entry name" value="LYSYL ENDOPEPTIDASE"/>
    <property type="match status" value="1"/>
</dbReference>
<dbReference type="InterPro" id="IPR043504">
    <property type="entry name" value="Peptidase_S1_PA_chymotrypsin"/>
</dbReference>
<dbReference type="PANTHER" id="PTHR36234:SF5">
    <property type="entry name" value="LYSYL ENDOPEPTIDASE"/>
    <property type="match status" value="1"/>
</dbReference>
<reference evidence="2 3" key="1">
    <citation type="submission" date="2022-09" db="EMBL/GenBank/DDBJ databases">
        <authorList>
            <person name="Giprobiosintez L."/>
        </authorList>
    </citation>
    <scope>NUCLEOTIDE SEQUENCE [LARGE SCALE GENOMIC DNA]</scope>
    <source>
        <strain evidence="3">VKPM-B-12549 (GBS-15)</strain>
    </source>
</reference>
<gene>
    <name evidence="2" type="ORF">N4J17_15595</name>
</gene>
<organism evidence="2 3">
    <name type="scientific">Methylococcus capsulatus</name>
    <dbReference type="NCBI Taxonomy" id="414"/>
    <lineage>
        <taxon>Bacteria</taxon>
        <taxon>Pseudomonadati</taxon>
        <taxon>Pseudomonadota</taxon>
        <taxon>Gammaproteobacteria</taxon>
        <taxon>Methylococcales</taxon>
        <taxon>Methylococcaceae</taxon>
        <taxon>Methylococcus</taxon>
    </lineage>
</organism>
<name>A0ABZ2F3Y7_METCP</name>
<accession>A0ABZ2F3Y7</accession>
<dbReference type="PROSITE" id="PS51257">
    <property type="entry name" value="PROKAR_LIPOPROTEIN"/>
    <property type="match status" value="1"/>
</dbReference>
<proteinExistence type="predicted"/>
<sequence>MNLRSLSLAVAIASSCPAFADRAEPAQYRPVAPLSAASVPQSGFLGSGSRPFELEIPVVVADLTPENPGEFKTGTVYDLPIPATPSLLYWESVAGGYTARIRVSTANAVRLRLHLVFGSVPPSFELRLQGSEDMILPAPIGHAAIHDNEIWLPVTEGSGTDLEIFVDDTATPEALDWRLDKINLILVRAGNMATPGFSAQSLGYAQYKQYDLACWSNDPAYPALQIAAAATAKINFLKKGASYLCSGTLLNDKGDTQTPWFATANHCLPDQTVADTASFEWFWQATGCNVSDTDSRYSQTFGGAQLLWTEFYRETSFLRLRNPPPANVYFSSWDTAIRVGEAIWGVHHPRGDHTMVSKGKVTALQITFTDSGQGGSHILDEVQYIYGGTEGGSSGSGLFAVSGDSAYWKGSLFGGSAEDYQNSVYSHFAGYYEQIKPWLTSCTLPWGGSIPGGQSVTAYQKPTASRCAAAAEVRTCTDGHLSGSYTYETCAYVAGASCPLPWGGSLEDGQSVTAYQIDSAVTCPSVAEVRRCSDGTLSGSYEHQSCTSSVDPASMTVLHPVGGETFTAGEVVPIQWQLTGYGARAKVTIALSQNGGRKWKILKSGTKNTGSWNWKVKKGQVTSQALIRVCLPRTRKTPAVCDVSDAVFAVQK</sequence>
<feature type="signal peptide" evidence="1">
    <location>
        <begin position="1"/>
        <end position="20"/>
    </location>
</feature>
<dbReference type="EMBL" id="CP104311">
    <property type="protein sequence ID" value="WWF01871.1"/>
    <property type="molecule type" value="Genomic_DNA"/>
</dbReference>
<dbReference type="InterPro" id="IPR009003">
    <property type="entry name" value="Peptidase_S1_PA"/>
</dbReference>
<evidence type="ECO:0000313" key="3">
    <source>
        <dbReference type="Proteomes" id="UP001359308"/>
    </source>
</evidence>
<dbReference type="Gene3D" id="2.40.10.10">
    <property type="entry name" value="Trypsin-like serine proteases"/>
    <property type="match status" value="2"/>
</dbReference>
<dbReference type="SUPFAM" id="SSF50494">
    <property type="entry name" value="Trypsin-like serine proteases"/>
    <property type="match status" value="1"/>
</dbReference>